<dbReference type="InterPro" id="IPR050951">
    <property type="entry name" value="Retrovirus_Pol_polyprotein"/>
</dbReference>
<dbReference type="FunFam" id="3.10.10.10:FF:000003">
    <property type="entry name" value="Retrovirus-related Pol polyprotein from transposon 297-like Protein"/>
    <property type="match status" value="1"/>
</dbReference>
<comment type="caution">
    <text evidence="2">The sequence shown here is derived from an EMBL/GenBank/DDBJ whole genome shotgun (WGS) entry which is preliminary data.</text>
</comment>
<evidence type="ECO:0000313" key="2">
    <source>
        <dbReference type="EMBL" id="CAB4043136.1"/>
    </source>
</evidence>
<dbReference type="Gene3D" id="3.10.10.10">
    <property type="entry name" value="HIV Type 1 Reverse Transcriptase, subunit A, domain 1"/>
    <property type="match status" value="1"/>
</dbReference>
<gene>
    <name evidence="2" type="ORF">PACLA_8A003854</name>
</gene>
<feature type="non-terminal residue" evidence="2">
    <location>
        <position position="503"/>
    </location>
</feature>
<name>A0A7D9M4G6_PARCT</name>
<dbReference type="EMBL" id="CACRXK020031586">
    <property type="protein sequence ID" value="CAB4043136.1"/>
    <property type="molecule type" value="Genomic_DNA"/>
</dbReference>
<evidence type="ECO:0000313" key="3">
    <source>
        <dbReference type="Proteomes" id="UP001152795"/>
    </source>
</evidence>
<dbReference type="InterPro" id="IPR048270">
    <property type="entry name" value="PNMA_C"/>
</dbReference>
<dbReference type="OrthoDB" id="10060843at2759"/>
<sequence length="503" mass="57704">MAKAIPDFEPFIVYGNDTSSSSIATRWKKWLQRFNNLMVAMDISAKKRKRALLIHLAGSQVYDIFDTFTAEQKGSEDDFDTAVKSLTTYFEPKKNTEYEIYKFRQASQRHDEKLDSYHTRLRHLASTCEFADMDREIKTQIVQTCTSQQLRRKALRTEMTLQQLLDQGRAYELSHQQAQEMENNNTESVNQMKTAQTRNYFSKNFNSQRQGQRQESTKLCYFCSKPYPHPGVCPAKGKTCRLCGKLNHFAVACRSSPQKQQHRHHESDKRQTVKYVNEENASDITSEHSESDEYTFMVQDTDENTKHPMSDKPLRVLGKFTATVELRKRIDAAEFFVVSNNGRFGGSLLSYNTAKHLGLIAITNAVDTAKNTTVSCNVAIPEELFNGVGKLKDHKVKLHIDESIPPAAQTHRRIPFHLRKQVEKKLEEMEKDDIIEKTEGPTPWVSPIVVVPKPKSPNDVRICVDMRAVNKAIQRERHITPTIDDVIADLNDAKVFSKLDLNQ</sequence>
<dbReference type="PANTHER" id="PTHR37984">
    <property type="entry name" value="PROTEIN CBG26694"/>
    <property type="match status" value="1"/>
</dbReference>
<dbReference type="Pfam" id="PF14893">
    <property type="entry name" value="PNMA"/>
    <property type="match status" value="1"/>
</dbReference>
<proteinExistence type="predicted"/>
<reference evidence="2" key="1">
    <citation type="submission" date="2020-04" db="EMBL/GenBank/DDBJ databases">
        <authorList>
            <person name="Alioto T."/>
            <person name="Alioto T."/>
            <person name="Gomez Garrido J."/>
        </authorList>
    </citation>
    <scope>NUCLEOTIDE SEQUENCE</scope>
    <source>
        <strain evidence="2">A484AB</strain>
    </source>
</reference>
<dbReference type="Gene3D" id="3.30.70.270">
    <property type="match status" value="1"/>
</dbReference>
<feature type="domain" description="Paraneoplastic antigen Ma-like C-terminal" evidence="1">
    <location>
        <begin position="24"/>
        <end position="154"/>
    </location>
</feature>
<protein>
    <recommendedName>
        <fullName evidence="1">Paraneoplastic antigen Ma-like C-terminal domain-containing protein</fullName>
    </recommendedName>
</protein>
<dbReference type="Proteomes" id="UP001152795">
    <property type="component" value="Unassembled WGS sequence"/>
</dbReference>
<accession>A0A7D9M4G6</accession>
<dbReference type="PANTHER" id="PTHR37984:SF11">
    <property type="entry name" value="INTEGRASE CATALYTIC DOMAIN-CONTAINING PROTEIN"/>
    <property type="match status" value="1"/>
</dbReference>
<dbReference type="SUPFAM" id="SSF56672">
    <property type="entry name" value="DNA/RNA polymerases"/>
    <property type="match status" value="1"/>
</dbReference>
<dbReference type="InterPro" id="IPR043502">
    <property type="entry name" value="DNA/RNA_pol_sf"/>
</dbReference>
<dbReference type="AlphaFoldDB" id="A0A7D9M4G6"/>
<dbReference type="InterPro" id="IPR043128">
    <property type="entry name" value="Rev_trsase/Diguanyl_cyclase"/>
</dbReference>
<keyword evidence="3" id="KW-1185">Reference proteome</keyword>
<organism evidence="2 3">
    <name type="scientific">Paramuricea clavata</name>
    <name type="common">Red gorgonian</name>
    <name type="synonym">Violescent sea-whip</name>
    <dbReference type="NCBI Taxonomy" id="317549"/>
    <lineage>
        <taxon>Eukaryota</taxon>
        <taxon>Metazoa</taxon>
        <taxon>Cnidaria</taxon>
        <taxon>Anthozoa</taxon>
        <taxon>Octocorallia</taxon>
        <taxon>Malacalcyonacea</taxon>
        <taxon>Plexauridae</taxon>
        <taxon>Paramuricea</taxon>
    </lineage>
</organism>
<evidence type="ECO:0000259" key="1">
    <source>
        <dbReference type="Pfam" id="PF14893"/>
    </source>
</evidence>